<organism evidence="2 3">
    <name type="scientific">Pseudoalteromonas piscicida</name>
    <dbReference type="NCBI Taxonomy" id="43662"/>
    <lineage>
        <taxon>Bacteria</taxon>
        <taxon>Pseudomonadati</taxon>
        <taxon>Pseudomonadota</taxon>
        <taxon>Gammaproteobacteria</taxon>
        <taxon>Alteromonadales</taxon>
        <taxon>Pseudoalteromonadaceae</taxon>
        <taxon>Pseudoalteromonas</taxon>
    </lineage>
</organism>
<name>A0A2A5JUM4_PSEO7</name>
<accession>A0A2A5JUM4</accession>
<reference evidence="3" key="1">
    <citation type="journal article" date="2019" name="Genome Announc.">
        <title>Draft Genome Sequence of Pseudoalteromonas piscicida Strain 36Y ROTHPW, an Hypersaline Seawater Isolate from the South Coast of Sonora, Mexico.</title>
        <authorList>
            <person name="Sanchez-Diaz R."/>
            <person name="Molina-Garza Z.J."/>
            <person name="Cruz-Suarez L.E."/>
            <person name="Selvin J."/>
            <person name="Kiran G.S."/>
            <person name="Ibarra-Gamez J.C."/>
            <person name="Gomez-Gil B."/>
            <person name="Galaviz-Silva L."/>
        </authorList>
    </citation>
    <scope>NUCLEOTIDE SEQUENCE [LARGE SCALE GENOMIC DNA]</scope>
    <source>
        <strain evidence="3">36Y_RITHPW</strain>
    </source>
</reference>
<dbReference type="Proteomes" id="UP000228621">
    <property type="component" value="Unassembled WGS sequence"/>
</dbReference>
<keyword evidence="1" id="KW-0732">Signal</keyword>
<dbReference type="EMBL" id="NKHF01000013">
    <property type="protein sequence ID" value="PCK33173.1"/>
    <property type="molecule type" value="Genomic_DNA"/>
</dbReference>
<evidence type="ECO:0008006" key="4">
    <source>
        <dbReference type="Google" id="ProtNLM"/>
    </source>
</evidence>
<feature type="chain" id="PRO_5012336765" description="RND efflux pump membrane fusion protein barrel-sandwich domain-containing protein" evidence="1">
    <location>
        <begin position="29"/>
        <end position="343"/>
    </location>
</feature>
<keyword evidence="3" id="KW-1185">Reference proteome</keyword>
<dbReference type="RefSeq" id="WP_099640677.1">
    <property type="nucleotide sequence ID" value="NZ_NKHF01000013.1"/>
</dbReference>
<evidence type="ECO:0000256" key="1">
    <source>
        <dbReference type="SAM" id="SignalP"/>
    </source>
</evidence>
<feature type="signal peptide" evidence="1">
    <location>
        <begin position="1"/>
        <end position="28"/>
    </location>
</feature>
<evidence type="ECO:0000313" key="2">
    <source>
        <dbReference type="EMBL" id="PCK33173.1"/>
    </source>
</evidence>
<proteinExistence type="predicted"/>
<evidence type="ECO:0000313" key="3">
    <source>
        <dbReference type="Proteomes" id="UP000228621"/>
    </source>
</evidence>
<gene>
    <name evidence="2" type="ORF">CEX98_03145</name>
</gene>
<comment type="caution">
    <text evidence="2">The sequence shown here is derived from an EMBL/GenBank/DDBJ whole genome shotgun (WGS) entry which is preliminary data.</text>
</comment>
<dbReference type="AlphaFoldDB" id="A0A2A5JUM4"/>
<protein>
    <recommendedName>
        <fullName evidence="4">RND efflux pump membrane fusion protein barrel-sandwich domain-containing protein</fullName>
    </recommendedName>
</protein>
<sequence length="343" mass="38502">MKFNTSYFSAFFLLLSALCFSFFCYAGAKPGQISLAQLGKFKTQYSAPELVEQIVGEPVIGIVTVKPKTAYQVTFPFAIQQLSFSVFNGQRVERGQVVGRIDGLDIHHFNKEVEVAKNIYLTTKKHLTDTQRYADSKTLKNDEWLAINKRYLESKLAYEHLTHVQSQLRIAEDGSVELVTPQTGLINLDDGDGRVVYEIQPEKSILIKVSVPIDRAQLLSGFNYRESACQLQMEEVEAKVRHYRQQIWLRPSGDCNIKLGQRITLSPIYALQGFRVLKRATFELDNKDYVVVKHGDTLQLAEVSIVAKEGQDYIVNAPTLTPEQAVLSSSVSIAQGIFSGLGE</sequence>
<dbReference type="OrthoDB" id="5757429at2"/>